<accession>A0A0G4FUW0</accession>
<dbReference type="GO" id="GO:0008168">
    <property type="term" value="F:methyltransferase activity"/>
    <property type="evidence" value="ECO:0007669"/>
    <property type="project" value="InterPro"/>
</dbReference>
<feature type="compositionally biased region" description="Polar residues" evidence="1">
    <location>
        <begin position="1364"/>
        <end position="1377"/>
    </location>
</feature>
<feature type="region of interest" description="Disordered" evidence="1">
    <location>
        <begin position="511"/>
        <end position="582"/>
    </location>
</feature>
<feature type="compositionally biased region" description="Low complexity" evidence="1">
    <location>
        <begin position="1347"/>
        <end position="1363"/>
    </location>
</feature>
<feature type="compositionally biased region" description="Pro residues" evidence="1">
    <location>
        <begin position="315"/>
        <end position="331"/>
    </location>
</feature>
<feature type="compositionally biased region" description="Polar residues" evidence="1">
    <location>
        <begin position="1493"/>
        <end position="1505"/>
    </location>
</feature>
<feature type="compositionally biased region" description="Basic and acidic residues" evidence="1">
    <location>
        <begin position="697"/>
        <end position="721"/>
    </location>
</feature>
<feature type="compositionally biased region" description="Polar residues" evidence="1">
    <location>
        <begin position="391"/>
        <end position="404"/>
    </location>
</feature>
<dbReference type="InterPro" id="IPR029063">
    <property type="entry name" value="SAM-dependent_MTases_sf"/>
</dbReference>
<dbReference type="GO" id="GO:0032259">
    <property type="term" value="P:methylation"/>
    <property type="evidence" value="ECO:0007669"/>
    <property type="project" value="InterPro"/>
</dbReference>
<protein>
    <recommendedName>
        <fullName evidence="2">Ribosomal RNA methyltransferase FtsJ domain-containing protein</fullName>
    </recommendedName>
</protein>
<feature type="compositionally biased region" description="Basic and acidic residues" evidence="1">
    <location>
        <begin position="521"/>
        <end position="536"/>
    </location>
</feature>
<name>A0A0G4FUW0_9ALVE</name>
<feature type="compositionally biased region" description="Basic and acidic residues" evidence="1">
    <location>
        <begin position="459"/>
        <end position="475"/>
    </location>
</feature>
<feature type="compositionally biased region" description="Polar residues" evidence="1">
    <location>
        <begin position="1136"/>
        <end position="1164"/>
    </location>
</feature>
<evidence type="ECO:0000313" key="3">
    <source>
        <dbReference type="EMBL" id="CEM18737.1"/>
    </source>
</evidence>
<feature type="compositionally biased region" description="Low complexity" evidence="1">
    <location>
        <begin position="565"/>
        <end position="579"/>
    </location>
</feature>
<organism evidence="3">
    <name type="scientific">Chromera velia CCMP2878</name>
    <dbReference type="NCBI Taxonomy" id="1169474"/>
    <lineage>
        <taxon>Eukaryota</taxon>
        <taxon>Sar</taxon>
        <taxon>Alveolata</taxon>
        <taxon>Colpodellida</taxon>
        <taxon>Chromeraceae</taxon>
        <taxon>Chromera</taxon>
    </lineage>
</organism>
<dbReference type="SUPFAM" id="SSF53335">
    <property type="entry name" value="S-adenosyl-L-methionine-dependent methyltransferases"/>
    <property type="match status" value="1"/>
</dbReference>
<feature type="compositionally biased region" description="Basic residues" evidence="1">
    <location>
        <begin position="1526"/>
        <end position="1538"/>
    </location>
</feature>
<reference evidence="3" key="1">
    <citation type="submission" date="2014-11" db="EMBL/GenBank/DDBJ databases">
        <authorList>
            <person name="Otto D Thomas"/>
            <person name="Naeem Raeece"/>
        </authorList>
    </citation>
    <scope>NUCLEOTIDE SEQUENCE</scope>
</reference>
<dbReference type="InterPro" id="IPR002877">
    <property type="entry name" value="RNA_MeTrfase_FtsJ_dom"/>
</dbReference>
<feature type="compositionally biased region" description="Low complexity" evidence="1">
    <location>
        <begin position="1314"/>
        <end position="1335"/>
    </location>
</feature>
<feature type="domain" description="Ribosomal RNA methyltransferase FtsJ" evidence="2">
    <location>
        <begin position="81"/>
        <end position="287"/>
    </location>
</feature>
<dbReference type="Pfam" id="PF01728">
    <property type="entry name" value="FtsJ"/>
    <property type="match status" value="1"/>
</dbReference>
<feature type="compositionally biased region" description="Basic and acidic residues" evidence="1">
    <location>
        <begin position="1438"/>
        <end position="1453"/>
    </location>
</feature>
<feature type="compositionally biased region" description="Low complexity" evidence="1">
    <location>
        <begin position="685"/>
        <end position="694"/>
    </location>
</feature>
<feature type="region of interest" description="Disordered" evidence="1">
    <location>
        <begin position="1225"/>
        <end position="1552"/>
    </location>
</feature>
<feature type="region of interest" description="Disordered" evidence="1">
    <location>
        <begin position="756"/>
        <end position="853"/>
    </location>
</feature>
<feature type="compositionally biased region" description="Basic and acidic residues" evidence="1">
    <location>
        <begin position="1411"/>
        <end position="1425"/>
    </location>
</feature>
<feature type="region of interest" description="Disordered" evidence="1">
    <location>
        <begin position="1072"/>
        <end position="1173"/>
    </location>
</feature>
<feature type="region of interest" description="Disordered" evidence="1">
    <location>
        <begin position="310"/>
        <end position="475"/>
    </location>
</feature>
<dbReference type="Gene3D" id="3.40.50.150">
    <property type="entry name" value="Vaccinia Virus protein VP39"/>
    <property type="match status" value="1"/>
</dbReference>
<feature type="region of interest" description="Disordered" evidence="1">
    <location>
        <begin position="679"/>
        <end position="721"/>
    </location>
</feature>
<evidence type="ECO:0000256" key="1">
    <source>
        <dbReference type="SAM" id="MobiDB-lite"/>
    </source>
</evidence>
<dbReference type="EMBL" id="CDMZ01000652">
    <property type="protein sequence ID" value="CEM18737.1"/>
    <property type="molecule type" value="Genomic_DNA"/>
</dbReference>
<feature type="compositionally biased region" description="Pro residues" evidence="1">
    <location>
        <begin position="1288"/>
        <end position="1309"/>
    </location>
</feature>
<evidence type="ECO:0000259" key="2">
    <source>
        <dbReference type="Pfam" id="PF01728"/>
    </source>
</evidence>
<feature type="compositionally biased region" description="Basic and acidic residues" evidence="1">
    <location>
        <begin position="351"/>
        <end position="368"/>
    </location>
</feature>
<feature type="compositionally biased region" description="Low complexity" evidence="1">
    <location>
        <begin position="1083"/>
        <end position="1106"/>
    </location>
</feature>
<gene>
    <name evidence="3" type="ORF">Cvel_18887</name>
</gene>
<proteinExistence type="predicted"/>
<sequence>MAHCDGVGEAPERLGGEGGDCVLEDDDRYVLFQNSCKETLWASRSWHEKKKYWTRKQWMRRETWQAPEGSHVHFQTCFSVLAEMFEYFQLLGTPIFLPHQFSFIDIACAPGGFSQFLLEGAGGRSVCGWGLGVTLPTNRGGFPLLVEPPVGCSYCVKYMDLLSDPTPSHVPLGAAIGVIDEKVDISLADGQYLGGKEFARGYRSGVGRLEDRENAKLAMLARQLEIGLESLKSAGTLIFRAFASEQMHVNLMRLLLLCRDVFVRVTPFKSEFAHQTSSSFYLVCRGFLRDKYTRLNAAAELRSAYRTLLTAATTKPPPPTKMLPTPPPPASARPTGSLTAPSSALPAEGAVDSKGKEEKAKLDTDRGSVFEQGGHANSARTSPALAPCRTPSLTNTQAHSFRSLPSTPAPPGGGGSATASASCHVPVPPPPPPPRPRDGASVIAEAAAELSKLSGGETDSIKEWKSGGERERGVLEGDGKVTACSSSSLPAVSSAASTGDLASLSLAASSHSASVAALRTPSRDASVKKGRGREGGGPRPSPPFISLPMGSAGSVLRKSLSPRQGTADRGADGTTGVGVSVAGEALTPDATCRRLREHVSMEMNLNAEEEEDEEDEDEDDAVFGDTEQVLIRSSSEIPSPSCPRIPLRSDSPLPADRCVCGFFIRDDTNLVLDGMYPAGKECPRTTTTGSSSSSQCGEKEKETEEEERKKKEKNKAKEKEEKCEYLHPLTDIRSILEYVFRMVAIGESNAFYMQEQEPWGKSEKSKWGEGDEKKRGGKTGRKIETESGPGRGGAGRRHGGAVPRAGGHQNEGPPFSSSSSWKWRGREGNGWGNQWGAKWKSRTNRGAGGGEGGRWGGPFGVSNQTAFPFSSSTSCPPRAGAGASVAADMFMCLPSNGMEGGSFPPFPSFPLPVYPTDMGMNFPFAPQNENGMGMVPPPPPMPAPGANLSLATPQGQGQTQAVAGGVLGSANPLLNPLQQPNMCSSTQYGQQNCDVFFPAIGVVPPLPGPSPPGILPPPQLFSVPPSFPFQPVDPLQISAHCHAPTPLASSSIPLPLQPPMPVVLPPVQLQQQGEANDAEGHKNAQQQTSNPSPSASASAPGNTKQMHQGKGRGKGKQAQTPKPQTEVQKEEKQDSGETGTTAHSVPLSSGQPHPTPQAQTSHAATGTPEDLDGGSLEALIEFAFSGTPPLILRPENAPLLPALHAVLESHGIKMPSLSILPSSSLHYPNPSPPSHLWQHTQPSQQPPMHPVLTHRVQLATQQQQSNRKQKPKHTPKAFSAPQIIAAPPKVPPSPTVFPRPPALLTPPPAEKTDLPASSSSASSSAAPLVAVPAPAQTIQGTSPCPSPQESSFSQAESSNSFPSTHQSTRTNSQAGTASSRKPKKQNNSSSKKQKAATAPQVLKPPLAESKGGGEREKGVQKQRETAEDESGQANMSLESKETEQEKTESERDPTNGPALEGDTWIKSMSKRPSGNPVFRSSGKPAGACKESESPSASATGDSLNASPLPGPPLVAMTPSSRTEKAKTRRGGGKHKQVRKQTAGAGKGHQQEP</sequence>
<feature type="compositionally biased region" description="Basic and acidic residues" evidence="1">
    <location>
        <begin position="758"/>
        <end position="774"/>
    </location>
</feature>
<dbReference type="VEuPathDB" id="CryptoDB:Cvel_18887"/>